<protein>
    <submittedName>
        <fullName evidence="1">Uncharacterized protein</fullName>
    </submittedName>
</protein>
<dbReference type="Pfam" id="PF02413">
    <property type="entry name" value="Caudo_TAP"/>
    <property type="match status" value="1"/>
</dbReference>
<sequence>MNYGYSAKENAFYPIHLKSAYVESNNWPNDIMIVSEDIYNEFTSTRIDGYKRVADGKGMPSWISDVTNK</sequence>
<dbReference type="AlphaFoldDB" id="A0A5Q2VF37"/>
<accession>A0A5Q2VF37</accession>
<gene>
    <name evidence="1" type="ORF">GHV41_26215</name>
</gene>
<dbReference type="Proteomes" id="UP000381260">
    <property type="component" value="Chromosome"/>
</dbReference>
<reference evidence="1 2" key="1">
    <citation type="submission" date="2019-11" db="EMBL/GenBank/DDBJ databases">
        <title>The Phosphoenolpyruvate Phosphotransferase System Regulates Serratia proteamaculans 336X Biofilm Formation and Wheat Roots colonization.</title>
        <authorList>
            <person name="Liu F."/>
        </authorList>
    </citation>
    <scope>NUCLEOTIDE SEQUENCE [LARGE SCALE GENOMIC DNA]</scope>
    <source>
        <strain evidence="1 2">336X</strain>
    </source>
</reference>
<evidence type="ECO:0000313" key="2">
    <source>
        <dbReference type="Proteomes" id="UP000381260"/>
    </source>
</evidence>
<dbReference type="RefSeq" id="WP_153860758.1">
    <property type="nucleotide sequence ID" value="NZ_CP045913.1"/>
</dbReference>
<dbReference type="EMBL" id="CP045913">
    <property type="protein sequence ID" value="QGH64147.1"/>
    <property type="molecule type" value="Genomic_DNA"/>
</dbReference>
<organism evidence="1 2">
    <name type="scientific">Serratia proteamaculans</name>
    <dbReference type="NCBI Taxonomy" id="28151"/>
    <lineage>
        <taxon>Bacteria</taxon>
        <taxon>Pseudomonadati</taxon>
        <taxon>Pseudomonadota</taxon>
        <taxon>Gammaproteobacteria</taxon>
        <taxon>Enterobacterales</taxon>
        <taxon>Yersiniaceae</taxon>
        <taxon>Serratia</taxon>
    </lineage>
</organism>
<dbReference type="InterPro" id="IPR003458">
    <property type="entry name" value="Phage_T4_Gp38_tail_assem"/>
</dbReference>
<name>A0A5Q2VF37_SERPR</name>
<proteinExistence type="predicted"/>
<evidence type="ECO:0000313" key="1">
    <source>
        <dbReference type="EMBL" id="QGH64147.1"/>
    </source>
</evidence>